<organism evidence="1 2">
    <name type="scientific">Trichogramma brassicae</name>
    <dbReference type="NCBI Taxonomy" id="86971"/>
    <lineage>
        <taxon>Eukaryota</taxon>
        <taxon>Metazoa</taxon>
        <taxon>Ecdysozoa</taxon>
        <taxon>Arthropoda</taxon>
        <taxon>Hexapoda</taxon>
        <taxon>Insecta</taxon>
        <taxon>Pterygota</taxon>
        <taxon>Neoptera</taxon>
        <taxon>Endopterygota</taxon>
        <taxon>Hymenoptera</taxon>
        <taxon>Apocrita</taxon>
        <taxon>Proctotrupomorpha</taxon>
        <taxon>Chalcidoidea</taxon>
        <taxon>Trichogrammatidae</taxon>
        <taxon>Trichogramma</taxon>
    </lineage>
</organism>
<name>A0A6H5IUM9_9HYME</name>
<keyword evidence="2" id="KW-1185">Reference proteome</keyword>
<proteinExistence type="predicted"/>
<evidence type="ECO:0000313" key="1">
    <source>
        <dbReference type="EMBL" id="CAB0040614.1"/>
    </source>
</evidence>
<dbReference type="EMBL" id="CADCXV010001039">
    <property type="protein sequence ID" value="CAB0040614.1"/>
    <property type="molecule type" value="Genomic_DNA"/>
</dbReference>
<accession>A0A6H5IUM9</accession>
<gene>
    <name evidence="1" type="ORF">TBRA_LOCUS12310</name>
</gene>
<dbReference type="Proteomes" id="UP000479190">
    <property type="component" value="Unassembled WGS sequence"/>
</dbReference>
<dbReference type="AlphaFoldDB" id="A0A6H5IUM9"/>
<evidence type="ECO:0000313" key="2">
    <source>
        <dbReference type="Proteomes" id="UP000479190"/>
    </source>
</evidence>
<protein>
    <submittedName>
        <fullName evidence="1">Uncharacterized protein</fullName>
    </submittedName>
</protein>
<sequence>MGARVSTPSRNYTRIWYHYIARNLSKRRPTIMKLDAAMRTKRRRKKGPGARANIHAGVHRATLLIHILEKKQTNRRSCTWRPIYIERGTSHEVQRFVMRAAEGLAGLDDECIGLTNGKDRFIQAAQRRAHGRRRHHRRRMVLLLCTHRQKALYTHTAHVPERLRIYSDDDDDHHGRESLMVYFFT</sequence>
<reference evidence="1 2" key="1">
    <citation type="submission" date="2020-02" db="EMBL/GenBank/DDBJ databases">
        <authorList>
            <person name="Ferguson B K."/>
        </authorList>
    </citation>
    <scope>NUCLEOTIDE SEQUENCE [LARGE SCALE GENOMIC DNA]</scope>
</reference>